<dbReference type="EMBL" id="VKKY01000003">
    <property type="protein sequence ID" value="KAA3436067.1"/>
    <property type="molecule type" value="Genomic_DNA"/>
</dbReference>
<organism evidence="1 2">
    <name type="scientific">Rufibacter hautae</name>
    <dbReference type="NCBI Taxonomy" id="2595005"/>
    <lineage>
        <taxon>Bacteria</taxon>
        <taxon>Pseudomonadati</taxon>
        <taxon>Bacteroidota</taxon>
        <taxon>Cytophagia</taxon>
        <taxon>Cytophagales</taxon>
        <taxon>Hymenobacteraceae</taxon>
        <taxon>Rufibacter</taxon>
    </lineage>
</organism>
<dbReference type="RefSeq" id="WP_149092029.1">
    <property type="nucleotide sequence ID" value="NZ_VKKY01000003.1"/>
</dbReference>
<sequence>MFNSVWKTLALRKSKNRLDVGGLSKKDYFDRVNYVRTVAGLRNALSAPKQVQTNTNREVTFRGLAFGASLREAKRLFGKPEFHVNQDLDVVGHEVLFYFSSIGSAKVTQCLHFLHGKFILCQSIVKTPKPARCHAIIKAVLEKYSVLPEAQETFELENMFPICDAAQNRIEMHYAFDLTFTYATGDPQVLPMVRKVQTMEKSRGLLWKGVFQEQVRYV</sequence>
<dbReference type="Proteomes" id="UP000324133">
    <property type="component" value="Unassembled WGS sequence"/>
</dbReference>
<evidence type="ECO:0000313" key="1">
    <source>
        <dbReference type="EMBL" id="KAA3436067.1"/>
    </source>
</evidence>
<protein>
    <submittedName>
        <fullName evidence="1">Uncharacterized protein</fullName>
    </submittedName>
</protein>
<comment type="caution">
    <text evidence="1">The sequence shown here is derived from an EMBL/GenBank/DDBJ whole genome shotgun (WGS) entry which is preliminary data.</text>
</comment>
<evidence type="ECO:0000313" key="2">
    <source>
        <dbReference type="Proteomes" id="UP000324133"/>
    </source>
</evidence>
<keyword evidence="2" id="KW-1185">Reference proteome</keyword>
<accession>A0A5B6T824</accession>
<name>A0A5B6T824_9BACT</name>
<dbReference type="AlphaFoldDB" id="A0A5B6T824"/>
<proteinExistence type="predicted"/>
<dbReference type="OrthoDB" id="894007at2"/>
<reference evidence="1 2" key="1">
    <citation type="submission" date="2019-07" db="EMBL/GenBank/DDBJ databases">
        <title>Rufibacter sp. nov., isolated from lake sediment.</title>
        <authorList>
            <person name="Qu J.-H."/>
        </authorList>
    </citation>
    <scope>NUCLEOTIDE SEQUENCE [LARGE SCALE GENOMIC DNA]</scope>
    <source>
        <strain evidence="1 2">NBS58-1</strain>
    </source>
</reference>
<gene>
    <name evidence="1" type="ORF">FOA19_16810</name>
</gene>